<evidence type="ECO:0000256" key="2">
    <source>
        <dbReference type="ARBA" id="ARBA00004651"/>
    </source>
</evidence>
<dbReference type="InterPro" id="IPR005150">
    <property type="entry name" value="Cellulose_synth"/>
</dbReference>
<feature type="transmembrane region" description="Helical" evidence="21">
    <location>
        <begin position="800"/>
        <end position="828"/>
    </location>
</feature>
<evidence type="ECO:0000259" key="22">
    <source>
        <dbReference type="PROSITE" id="PS50089"/>
    </source>
</evidence>
<dbReference type="PANTHER" id="PTHR13301">
    <property type="entry name" value="X-BOX TRANSCRIPTION FACTOR-RELATED"/>
    <property type="match status" value="1"/>
</dbReference>
<keyword evidence="10 20" id="KW-0863">Zinc-finger</keyword>
<evidence type="ECO:0000313" key="23">
    <source>
        <dbReference type="EMBL" id="TYI47682.1"/>
    </source>
</evidence>
<evidence type="ECO:0000256" key="3">
    <source>
        <dbReference type="ARBA" id="ARBA00004768"/>
    </source>
</evidence>
<comment type="similarity">
    <text evidence="4 21">Belongs to the glycosyltransferase 2 family. Plant cellulose synthase subfamily.</text>
</comment>
<keyword evidence="14 21" id="KW-0472">Membrane</keyword>
<dbReference type="SUPFAM" id="SSF57850">
    <property type="entry name" value="RING/U-box"/>
    <property type="match status" value="1"/>
</dbReference>
<feature type="binding site" evidence="18">
    <location>
        <position position="299"/>
    </location>
    <ligand>
        <name>UDP-alpha-D-glucose</name>
        <dbReference type="ChEBI" id="CHEBI:58885"/>
    </ligand>
</feature>
<protein>
    <recommendedName>
        <fullName evidence="21">Cellulose synthase</fullName>
        <ecNumber evidence="21">2.4.1.12</ecNumber>
    </recommendedName>
</protein>
<dbReference type="EMBL" id="CM017661">
    <property type="protein sequence ID" value="TYI47682.1"/>
    <property type="molecule type" value="Genomic_DNA"/>
</dbReference>
<keyword evidence="6 21" id="KW-0328">Glycosyltransferase</keyword>
<dbReference type="Gene3D" id="3.90.550.10">
    <property type="entry name" value="Spore Coat Polysaccharide Biosynthesis Protein SpsA, Chain A"/>
    <property type="match status" value="1"/>
</dbReference>
<comment type="subcellular location">
    <subcellularLocation>
        <location evidence="2 21">Cell membrane</location>
        <topology evidence="2 21">Multi-pass membrane protein</topology>
    </subcellularLocation>
</comment>
<dbReference type="AlphaFoldDB" id="A0A5D2S567"/>
<evidence type="ECO:0000256" key="15">
    <source>
        <dbReference type="ARBA" id="ARBA00023211"/>
    </source>
</evidence>
<organism evidence="23 24">
    <name type="scientific">Gossypium mustelinum</name>
    <name type="common">Cotton</name>
    <name type="synonym">Gossypium caicoense</name>
    <dbReference type="NCBI Taxonomy" id="34275"/>
    <lineage>
        <taxon>Eukaryota</taxon>
        <taxon>Viridiplantae</taxon>
        <taxon>Streptophyta</taxon>
        <taxon>Embryophyta</taxon>
        <taxon>Tracheophyta</taxon>
        <taxon>Spermatophyta</taxon>
        <taxon>Magnoliopsida</taxon>
        <taxon>eudicotyledons</taxon>
        <taxon>Gunneridae</taxon>
        <taxon>Pentapetalae</taxon>
        <taxon>rosids</taxon>
        <taxon>malvids</taxon>
        <taxon>Malvales</taxon>
        <taxon>Malvaceae</taxon>
        <taxon>Malvoideae</taxon>
        <taxon>Gossypium</taxon>
    </lineage>
</organism>
<keyword evidence="24" id="KW-1185">Reference proteome</keyword>
<feature type="transmembrane region" description="Helical" evidence="21">
    <location>
        <begin position="887"/>
        <end position="910"/>
    </location>
</feature>
<evidence type="ECO:0000256" key="14">
    <source>
        <dbReference type="ARBA" id="ARBA00023136"/>
    </source>
</evidence>
<dbReference type="GO" id="GO:0030244">
    <property type="term" value="P:cellulose biosynthetic process"/>
    <property type="evidence" value="ECO:0007669"/>
    <property type="project" value="UniProtKB-KW"/>
</dbReference>
<evidence type="ECO:0000256" key="19">
    <source>
        <dbReference type="PIRSR" id="PIRSR605150-3"/>
    </source>
</evidence>
<evidence type="ECO:0000313" key="24">
    <source>
        <dbReference type="Proteomes" id="UP000323597"/>
    </source>
</evidence>
<dbReference type="GO" id="GO:0008270">
    <property type="term" value="F:zinc ion binding"/>
    <property type="evidence" value="ECO:0007669"/>
    <property type="project" value="UniProtKB-KW"/>
</dbReference>
<evidence type="ECO:0000256" key="16">
    <source>
        <dbReference type="ARBA" id="ARBA00023316"/>
    </source>
</evidence>
<evidence type="ECO:0000256" key="8">
    <source>
        <dbReference type="ARBA" id="ARBA00022692"/>
    </source>
</evidence>
<evidence type="ECO:0000256" key="20">
    <source>
        <dbReference type="PROSITE-ProRule" id="PRU00175"/>
    </source>
</evidence>
<evidence type="ECO:0000256" key="17">
    <source>
        <dbReference type="ARBA" id="ARBA00048682"/>
    </source>
</evidence>
<keyword evidence="5 21" id="KW-1003">Cell membrane</keyword>
<proteinExistence type="inferred from homology"/>
<dbReference type="InterPro" id="IPR027934">
    <property type="entry name" value="CES_Znf_RING"/>
</dbReference>
<dbReference type="InterPro" id="IPR029044">
    <property type="entry name" value="Nucleotide-diphossugar_trans"/>
</dbReference>
<reference evidence="23 24" key="1">
    <citation type="submission" date="2019-07" db="EMBL/GenBank/DDBJ databases">
        <title>WGS assembly of Gossypium mustelinum.</title>
        <authorList>
            <person name="Chen Z.J."/>
            <person name="Sreedasyam A."/>
            <person name="Ando A."/>
            <person name="Song Q."/>
            <person name="De L."/>
            <person name="Hulse-Kemp A."/>
            <person name="Ding M."/>
            <person name="Ye W."/>
            <person name="Kirkbride R."/>
            <person name="Jenkins J."/>
            <person name="Plott C."/>
            <person name="Lovell J."/>
            <person name="Lin Y.-M."/>
            <person name="Vaughn R."/>
            <person name="Liu B."/>
            <person name="Li W."/>
            <person name="Simpson S."/>
            <person name="Scheffler B."/>
            <person name="Saski C."/>
            <person name="Grover C."/>
            <person name="Hu G."/>
            <person name="Conover J."/>
            <person name="Carlson J."/>
            <person name="Shu S."/>
            <person name="Boston L."/>
            <person name="Williams M."/>
            <person name="Peterson D."/>
            <person name="Mcgee K."/>
            <person name="Jones D."/>
            <person name="Wendel J."/>
            <person name="Stelly D."/>
            <person name="Grimwood J."/>
            <person name="Schmutz J."/>
        </authorList>
    </citation>
    <scope>NUCLEOTIDE SEQUENCE [LARGE SCALE GENOMIC DNA]</scope>
    <source>
        <strain evidence="23">1408120.09</strain>
    </source>
</reference>
<evidence type="ECO:0000256" key="6">
    <source>
        <dbReference type="ARBA" id="ARBA00022676"/>
    </source>
</evidence>
<name>A0A5D2S567_GOSMU</name>
<feature type="binding site" evidence="18">
    <location>
        <position position="470"/>
    </location>
    <ligand>
        <name>UDP-alpha-D-glucose</name>
        <dbReference type="ChEBI" id="CHEBI:58885"/>
    </ligand>
</feature>
<comment type="catalytic activity">
    <reaction evidence="17 21">
        <text>[(1-&gt;4)-beta-D-glucosyl](n) + UDP-alpha-D-glucose = [(1-&gt;4)-beta-D-glucosyl](n+1) + UDP + H(+)</text>
        <dbReference type="Rhea" id="RHEA:19929"/>
        <dbReference type="Rhea" id="RHEA-COMP:10033"/>
        <dbReference type="Rhea" id="RHEA-COMP:10034"/>
        <dbReference type="ChEBI" id="CHEBI:15378"/>
        <dbReference type="ChEBI" id="CHEBI:18246"/>
        <dbReference type="ChEBI" id="CHEBI:58223"/>
        <dbReference type="ChEBI" id="CHEBI:58885"/>
        <dbReference type="EC" id="2.4.1.12"/>
    </reaction>
</comment>
<keyword evidence="12 21" id="KW-0135">Cellulose biosynthesis</keyword>
<evidence type="ECO:0000256" key="4">
    <source>
        <dbReference type="ARBA" id="ARBA00007548"/>
    </source>
</evidence>
<keyword evidence="8 21" id="KW-0812">Transmembrane</keyword>
<sequence>MQMSCGLVVGTHNSNELLVIRRHGDDSSPKTGEHLIGQTCNICGDEVGLTTEGELFVACNECAFPICRVCYDYERKEGNQTCPRCKTRFKRLKGCPRVEGDEEEDEIDDLENEFSFEGSNNEQHHFVVHREPQLSLLSNGHKDLTAYGYGTVAWKETWKQETGKLQLKNSYNGCKDVFPDDLDLPLRDEARQPLSRKLGIRSSQINPYRMIIIIRLVVVGVFLHYRVKHPVEDAYALWLVSVICETCFALQWILEQFPKWHPINRETYLDRLSLRYEEEGQPSQLAHIDIFVTTVDPLKESPLVTANTVLSILAVDYPVDKLSRYVSDDGASLLTFEALFETSEFARKWVPFCNKFNVEPRAPEWYFSRKVDYFKDKILPSFVMERRAMKREYEEFKIQINTLVAKAQKAPKDGWIMQDGTPWPGNNTHHHPGMIQVFLGQGGRHDANGNELPRLVYVSREKGPSFNHHKKAEALNALVRVSAVLTNAPYLLNLDYNHYINNSKALKEAMCFMMDPLSGKRVCFVQFSQRFDDIDNHDQYANRNPILFYVNMKGLDGIQGPIYTGTGCVFRRVALYGYDAPKPKKPPTRTCNCWHKWCCGCLCLRRKKKQQLNKLPKTVIQTRHTKQGDEEALPLMSATMEAVEEGALEKMFGQSPVFIASTLVENGETFNGASLASRLREAIHVIGCGYEEKTEWGKEVATMFLSKHHALRIVGWMYGSVTENILTGFKMHSHGWRSVHCVLARLAFKGFGSVDLEDHLQEVLGWALGSIEIFLSRHCPIWYGYGGGLKLLERIAYINVVVYPWTSIPLLAYCTLPAVCLFTGKFIIPERNEQLWVIGAFSAQLFAVSQGLLKIMTGINTNSSVTSKVEGDNGDFSQLWDLKWTTLLIPPTTLLIINIVGVIAGIAKAINNGYDSWGPFFGKFFFAFCKREKNERTSPKNAASEKWVFPTLKDSDEKSDRTKSRTPYRLAAVQKSAQSNHGWTFDRGVDHCCTKLEKLIFLLQSHSLFLSGLGPIPNIWVIAHLYPLLKGLSGRQSRAPTIVLVWSILLASIFVLVWVRLDPFLPESDGPSLVECGLDYK</sequence>
<gene>
    <name evidence="23" type="ORF">E1A91_D13G191200v1</name>
</gene>
<comment type="caution">
    <text evidence="21">Lacks conserved residue(s) required for the propagation of feature annotation.</text>
</comment>
<feature type="transmembrane region" description="Helical" evidence="21">
    <location>
        <begin position="1041"/>
        <end position="1061"/>
    </location>
</feature>
<evidence type="ECO:0000256" key="13">
    <source>
        <dbReference type="ARBA" id="ARBA00022989"/>
    </source>
</evidence>
<keyword evidence="13 21" id="KW-1133">Transmembrane helix</keyword>
<evidence type="ECO:0000256" key="5">
    <source>
        <dbReference type="ARBA" id="ARBA00022475"/>
    </source>
</evidence>
<dbReference type="GO" id="GO:0071555">
    <property type="term" value="P:cell wall organization"/>
    <property type="evidence" value="ECO:0007669"/>
    <property type="project" value="UniProtKB-KW"/>
</dbReference>
<dbReference type="InterPro" id="IPR013083">
    <property type="entry name" value="Znf_RING/FYVE/PHD"/>
</dbReference>
<dbReference type="Gene3D" id="3.30.40.10">
    <property type="entry name" value="Zinc/RING finger domain, C3HC4 (zinc finger)"/>
    <property type="match status" value="1"/>
</dbReference>
<feature type="domain" description="RING-type" evidence="22">
    <location>
        <begin position="40"/>
        <end position="86"/>
    </location>
</feature>
<dbReference type="EC" id="2.4.1.12" evidence="21"/>
<evidence type="ECO:0000256" key="11">
    <source>
        <dbReference type="ARBA" id="ARBA00022833"/>
    </source>
</evidence>
<evidence type="ECO:0000256" key="10">
    <source>
        <dbReference type="ARBA" id="ARBA00022771"/>
    </source>
</evidence>
<evidence type="ECO:0000256" key="12">
    <source>
        <dbReference type="ARBA" id="ARBA00022916"/>
    </source>
</evidence>
<comment type="cofactor">
    <cofactor evidence="1">
        <name>Mn(2+)</name>
        <dbReference type="ChEBI" id="CHEBI:29035"/>
    </cofactor>
</comment>
<evidence type="ECO:0000256" key="7">
    <source>
        <dbReference type="ARBA" id="ARBA00022679"/>
    </source>
</evidence>
<evidence type="ECO:0000256" key="1">
    <source>
        <dbReference type="ARBA" id="ARBA00001936"/>
    </source>
</evidence>
<dbReference type="GO" id="GO:0005886">
    <property type="term" value="C:plasma membrane"/>
    <property type="evidence" value="ECO:0007669"/>
    <property type="project" value="UniProtKB-SubCell"/>
</dbReference>
<comment type="pathway">
    <text evidence="3 21">Glycan metabolism; plant cellulose biosynthesis.</text>
</comment>
<feature type="binding site" evidence="19">
    <location>
        <position position="471"/>
    </location>
    <ligand>
        <name>Mn(2+)</name>
        <dbReference type="ChEBI" id="CHEBI:29035"/>
    </ligand>
</feature>
<dbReference type="InterPro" id="IPR001841">
    <property type="entry name" value="Znf_RING"/>
</dbReference>
<dbReference type="GO" id="GO:0016760">
    <property type="term" value="F:cellulose synthase (UDP-forming) activity"/>
    <property type="evidence" value="ECO:0007669"/>
    <property type="project" value="UniProtKB-EC"/>
</dbReference>
<feature type="binding site" evidence="18">
    <location>
        <position position="300"/>
    </location>
    <ligand>
        <name>UDP-alpha-D-glucose</name>
        <dbReference type="ChEBI" id="CHEBI:58885"/>
    </ligand>
</feature>
<dbReference type="Pfam" id="PF03552">
    <property type="entry name" value="Cellulose_synt"/>
    <property type="match status" value="3"/>
</dbReference>
<comment type="cofactor">
    <cofactor evidence="21">
        <name>Zn(2+)</name>
        <dbReference type="ChEBI" id="CHEBI:29105"/>
    </cofactor>
    <text evidence="21">Binds 2 Zn(2+) ions per subunit.</text>
</comment>
<accession>A0A5D2S567</accession>
<feature type="transmembrane region" description="Helical" evidence="21">
    <location>
        <begin position="834"/>
        <end position="853"/>
    </location>
</feature>
<evidence type="ECO:0000256" key="21">
    <source>
        <dbReference type="RuleBase" id="RU361116"/>
    </source>
</evidence>
<keyword evidence="15" id="KW-0464">Manganese</keyword>
<keyword evidence="16 21" id="KW-0961">Cell wall biogenesis/degradation</keyword>
<keyword evidence="11 21" id="KW-0862">Zinc</keyword>
<feature type="binding site" evidence="18">
    <location>
        <position position="329"/>
    </location>
    <ligand>
        <name>UDP-alpha-D-glucose</name>
        <dbReference type="ChEBI" id="CHEBI:58885"/>
    </ligand>
</feature>
<dbReference type="PROSITE" id="PS50089">
    <property type="entry name" value="ZF_RING_2"/>
    <property type="match status" value="1"/>
</dbReference>
<keyword evidence="7 21" id="KW-0808">Transferase</keyword>
<dbReference type="FunFam" id="3.30.40.10:FF:000031">
    <property type="entry name" value="Cellulose synthase"/>
    <property type="match status" value="1"/>
</dbReference>
<keyword evidence="9 21" id="KW-0479">Metal-binding</keyword>
<dbReference type="UniPathway" id="UPA00695"/>
<dbReference type="CDD" id="cd16617">
    <property type="entry name" value="mRING-HC-C4C4_CesA"/>
    <property type="match status" value="1"/>
</dbReference>
<evidence type="ECO:0000256" key="18">
    <source>
        <dbReference type="PIRSR" id="PIRSR605150-2"/>
    </source>
</evidence>
<dbReference type="Pfam" id="PF14569">
    <property type="entry name" value="zf-UDP"/>
    <property type="match status" value="1"/>
</dbReference>
<feature type="binding site" evidence="19">
    <location>
        <position position="495"/>
    </location>
    <ligand>
        <name>Mn(2+)</name>
        <dbReference type="ChEBI" id="CHEBI:29035"/>
    </ligand>
</feature>
<dbReference type="Proteomes" id="UP000323597">
    <property type="component" value="Chromosome D13"/>
</dbReference>
<evidence type="ECO:0000256" key="9">
    <source>
        <dbReference type="ARBA" id="ARBA00022723"/>
    </source>
</evidence>